<gene>
    <name evidence="1" type="ORF">ACFQZX_18640</name>
</gene>
<sequence>MILYRSSENYNFLKSIAILLLLVICKRSGAQPLIDLSKFDKMSGVSVKASKQLININWPAGKVGDGKLILDLEQAMPLFKSIGLSKGSNFKEIASGLDPAYILTIGKRTLDPKSGGWDVFFDRVPLKPYQSYPVEFNKHSASVISSGSHTIIRISDMHASTFKGALEITLYNGSPLFNVAAVMATEADSTAILYDAGLVSKGQTWQNISWANVKNELQTTPVKQEKAAINQEVKYRTIIGQSKKGSLALFPPPHQYFYPLDEAFNLKFTWYGQNYGGKIPGFGIGIRQDPLGDKRYVPWFNAPPETLQRLNFFCLIGAEAPAQILEEVKKFTHGDTYVPIPGHKTMASHFHNEFIMDVVLKGLPVPENPEFKEVFKKTGVNIVHLAEFHGPGHPQGPDEERLKELHALHEQCARLSDDDFLLLPGEEPNNFYGGHWLSFFPKPVNWIMSRKEGTPFVTTDPMYGKVYRIANKDEMLKLLEMENGLAWTAHARTKASTGYPDAYKDESFYKSATFMGAAWKAIPADLSLPTLSKRVLNLLDDMSNWGLKKHVIGESDIFSITQQNEMYAHLNVNYLQLDKLPDFKDGWKPVLDAMRQGRFFVSTGEVLLPDFTVNGKKSGEIAQVDRSGVTKVVLSANWTFPLSFAEIISGDGNKVYRERVNLNYTKAFGKSKFEFKANMKGRKWVRIELWDIAANGAFTQPVWLQ</sequence>
<dbReference type="EMBL" id="JBHTHZ010000014">
    <property type="protein sequence ID" value="MFD0795647.1"/>
    <property type="molecule type" value="Genomic_DNA"/>
</dbReference>
<accession>A0ABW3AX33</accession>
<name>A0ABW3AX33_9SPHI</name>
<dbReference type="Proteomes" id="UP001597010">
    <property type="component" value="Unassembled WGS sequence"/>
</dbReference>
<comment type="caution">
    <text evidence="1">The sequence shown here is derived from an EMBL/GenBank/DDBJ whole genome shotgun (WGS) entry which is preliminary data.</text>
</comment>
<evidence type="ECO:0000313" key="1">
    <source>
        <dbReference type="EMBL" id="MFD0795647.1"/>
    </source>
</evidence>
<organism evidence="1 2">
    <name type="scientific">Mucilaginibacter litoreus</name>
    <dbReference type="NCBI Taxonomy" id="1048221"/>
    <lineage>
        <taxon>Bacteria</taxon>
        <taxon>Pseudomonadati</taxon>
        <taxon>Bacteroidota</taxon>
        <taxon>Sphingobacteriia</taxon>
        <taxon>Sphingobacteriales</taxon>
        <taxon>Sphingobacteriaceae</taxon>
        <taxon>Mucilaginibacter</taxon>
    </lineage>
</organism>
<dbReference type="RefSeq" id="WP_377118249.1">
    <property type="nucleotide sequence ID" value="NZ_JBHTHZ010000014.1"/>
</dbReference>
<protein>
    <submittedName>
        <fullName evidence="1">Uncharacterized protein</fullName>
    </submittedName>
</protein>
<keyword evidence="2" id="KW-1185">Reference proteome</keyword>
<reference evidence="2" key="1">
    <citation type="journal article" date="2019" name="Int. J. Syst. Evol. Microbiol.">
        <title>The Global Catalogue of Microorganisms (GCM) 10K type strain sequencing project: providing services to taxonomists for standard genome sequencing and annotation.</title>
        <authorList>
            <consortium name="The Broad Institute Genomics Platform"/>
            <consortium name="The Broad Institute Genome Sequencing Center for Infectious Disease"/>
            <person name="Wu L."/>
            <person name="Ma J."/>
        </authorList>
    </citation>
    <scope>NUCLEOTIDE SEQUENCE [LARGE SCALE GENOMIC DNA]</scope>
    <source>
        <strain evidence="2">CCUG 61484</strain>
    </source>
</reference>
<evidence type="ECO:0000313" key="2">
    <source>
        <dbReference type="Proteomes" id="UP001597010"/>
    </source>
</evidence>
<proteinExistence type="predicted"/>